<name>A0A9P5UG95_9AGAR</name>
<protein>
    <recommendedName>
        <fullName evidence="2">Integrase core domain-containing protein</fullName>
    </recommendedName>
</protein>
<dbReference type="AlphaFoldDB" id="A0A9P5UG95"/>
<feature type="region of interest" description="Disordered" evidence="1">
    <location>
        <begin position="116"/>
        <end position="142"/>
    </location>
</feature>
<proteinExistence type="predicted"/>
<reference evidence="3" key="1">
    <citation type="submission" date="2020-11" db="EMBL/GenBank/DDBJ databases">
        <authorList>
            <consortium name="DOE Joint Genome Institute"/>
            <person name="Ahrendt S."/>
            <person name="Riley R."/>
            <person name="Andreopoulos W."/>
            <person name="Labutti K."/>
            <person name="Pangilinan J."/>
            <person name="Ruiz-Duenas F.J."/>
            <person name="Barrasa J.M."/>
            <person name="Sanchez-Garcia M."/>
            <person name="Camarero S."/>
            <person name="Miyauchi S."/>
            <person name="Serrano A."/>
            <person name="Linde D."/>
            <person name="Babiker R."/>
            <person name="Drula E."/>
            <person name="Ayuso-Fernandez I."/>
            <person name="Pacheco R."/>
            <person name="Padilla G."/>
            <person name="Ferreira P."/>
            <person name="Barriuso J."/>
            <person name="Kellner H."/>
            <person name="Castanera R."/>
            <person name="Alfaro M."/>
            <person name="Ramirez L."/>
            <person name="Pisabarro A.G."/>
            <person name="Kuo A."/>
            <person name="Tritt A."/>
            <person name="Lipzen A."/>
            <person name="He G."/>
            <person name="Yan M."/>
            <person name="Ng V."/>
            <person name="Cullen D."/>
            <person name="Martin F."/>
            <person name="Rosso M.-N."/>
            <person name="Henrissat B."/>
            <person name="Hibbett D."/>
            <person name="Martinez A.T."/>
            <person name="Grigoriev I.V."/>
        </authorList>
    </citation>
    <scope>NUCLEOTIDE SEQUENCE</scope>
    <source>
        <strain evidence="3">AH 40177</strain>
    </source>
</reference>
<organism evidence="3 4">
    <name type="scientific">Rhodocollybia butyracea</name>
    <dbReference type="NCBI Taxonomy" id="206335"/>
    <lineage>
        <taxon>Eukaryota</taxon>
        <taxon>Fungi</taxon>
        <taxon>Dikarya</taxon>
        <taxon>Basidiomycota</taxon>
        <taxon>Agaricomycotina</taxon>
        <taxon>Agaricomycetes</taxon>
        <taxon>Agaricomycetidae</taxon>
        <taxon>Agaricales</taxon>
        <taxon>Marasmiineae</taxon>
        <taxon>Omphalotaceae</taxon>
        <taxon>Rhodocollybia</taxon>
    </lineage>
</organism>
<sequence length="193" mass="22307">MEHVRGTGRGSYIWGRYVHNVRIERLWVDVSHSNISQHWNDLFTMLELHHGLDIDNVTHIWLLHHLFLAFWVGGWNQHRIQSQQDGPNRSPEDMFGFDMLVRGIWGDAVEQYAMSDEELEHEEGTSTWHGRHGPPPNLNEVHVDPPSSLLTADETQNLDDVLQHISQSSDQADVVHLWTTALAYVRTLHPGKF</sequence>
<feature type="domain" description="Integrase core" evidence="2">
    <location>
        <begin position="1"/>
        <end position="100"/>
    </location>
</feature>
<gene>
    <name evidence="3" type="ORF">BDP27DRAFT_1509300</name>
</gene>
<dbReference type="OrthoDB" id="3252187at2759"/>
<comment type="caution">
    <text evidence="3">The sequence shown here is derived from an EMBL/GenBank/DDBJ whole genome shotgun (WGS) entry which is preliminary data.</text>
</comment>
<evidence type="ECO:0000313" key="4">
    <source>
        <dbReference type="Proteomes" id="UP000772434"/>
    </source>
</evidence>
<dbReference type="Proteomes" id="UP000772434">
    <property type="component" value="Unassembled WGS sequence"/>
</dbReference>
<dbReference type="InterPro" id="IPR058913">
    <property type="entry name" value="Integrase_dom_put"/>
</dbReference>
<dbReference type="Pfam" id="PF24764">
    <property type="entry name" value="rva_4"/>
    <property type="match status" value="1"/>
</dbReference>
<evidence type="ECO:0000313" key="3">
    <source>
        <dbReference type="EMBL" id="KAF9077223.1"/>
    </source>
</evidence>
<evidence type="ECO:0000256" key="1">
    <source>
        <dbReference type="SAM" id="MobiDB-lite"/>
    </source>
</evidence>
<keyword evidence="4" id="KW-1185">Reference proteome</keyword>
<dbReference type="EMBL" id="JADNRY010000004">
    <property type="protein sequence ID" value="KAF9077223.1"/>
    <property type="molecule type" value="Genomic_DNA"/>
</dbReference>
<evidence type="ECO:0000259" key="2">
    <source>
        <dbReference type="Pfam" id="PF24764"/>
    </source>
</evidence>
<accession>A0A9P5UG95</accession>